<keyword evidence="2" id="KW-0813">Transport</keyword>
<dbReference type="Gene3D" id="1.10.287.70">
    <property type="match status" value="1"/>
</dbReference>
<keyword evidence="3 9" id="KW-0812">Transmembrane</keyword>
<evidence type="ECO:0000256" key="3">
    <source>
        <dbReference type="ARBA" id="ARBA00022692"/>
    </source>
</evidence>
<dbReference type="GO" id="GO:0070679">
    <property type="term" value="F:inositol 1,4,5 trisphosphate binding"/>
    <property type="evidence" value="ECO:0007669"/>
    <property type="project" value="TreeGrafter"/>
</dbReference>
<evidence type="ECO:0000256" key="7">
    <source>
        <dbReference type="ARBA" id="ARBA00023303"/>
    </source>
</evidence>
<evidence type="ECO:0000256" key="6">
    <source>
        <dbReference type="ARBA" id="ARBA00023136"/>
    </source>
</evidence>
<keyword evidence="7" id="KW-0407">Ion channel</keyword>
<evidence type="ECO:0000259" key="10">
    <source>
        <dbReference type="Pfam" id="PF00520"/>
    </source>
</evidence>
<gene>
    <name evidence="11" type="ORF">TrLO_g4624</name>
</gene>
<dbReference type="GO" id="GO:0034703">
    <property type="term" value="C:cation channel complex"/>
    <property type="evidence" value="ECO:0007669"/>
    <property type="project" value="TreeGrafter"/>
</dbReference>
<feature type="compositionally biased region" description="Acidic residues" evidence="8">
    <location>
        <begin position="838"/>
        <end position="855"/>
    </location>
</feature>
<dbReference type="SUPFAM" id="SSF48403">
    <property type="entry name" value="Ankyrin repeat"/>
    <property type="match status" value="1"/>
</dbReference>
<accession>A0A9W7L0W9</accession>
<feature type="region of interest" description="Disordered" evidence="8">
    <location>
        <begin position="820"/>
        <end position="897"/>
    </location>
</feature>
<evidence type="ECO:0000256" key="5">
    <source>
        <dbReference type="ARBA" id="ARBA00023065"/>
    </source>
</evidence>
<keyword evidence="12" id="KW-1185">Reference proteome</keyword>
<feature type="transmembrane region" description="Helical" evidence="9">
    <location>
        <begin position="527"/>
        <end position="550"/>
    </location>
</feature>
<feature type="transmembrane region" description="Helical" evidence="9">
    <location>
        <begin position="417"/>
        <end position="438"/>
    </location>
</feature>
<dbReference type="InterPro" id="IPR036770">
    <property type="entry name" value="Ankyrin_rpt-contain_sf"/>
</dbReference>
<reference evidence="12" key="1">
    <citation type="journal article" date="2023" name="Commun. Biol.">
        <title>Genome analysis of Parmales, the sister group of diatoms, reveals the evolutionary specialization of diatoms from phago-mixotrophs to photoautotrophs.</title>
        <authorList>
            <person name="Ban H."/>
            <person name="Sato S."/>
            <person name="Yoshikawa S."/>
            <person name="Yamada K."/>
            <person name="Nakamura Y."/>
            <person name="Ichinomiya M."/>
            <person name="Sato N."/>
            <person name="Blanc-Mathieu R."/>
            <person name="Endo H."/>
            <person name="Kuwata A."/>
            <person name="Ogata H."/>
        </authorList>
    </citation>
    <scope>NUCLEOTIDE SEQUENCE [LARGE SCALE GENOMIC DNA]</scope>
    <source>
        <strain evidence="12">NIES 3700</strain>
    </source>
</reference>
<feature type="transmembrane region" description="Helical" evidence="9">
    <location>
        <begin position="319"/>
        <end position="336"/>
    </location>
</feature>
<keyword evidence="6 9" id="KW-0472">Membrane</keyword>
<dbReference type="Gene3D" id="1.25.40.20">
    <property type="entry name" value="Ankyrin repeat-containing domain"/>
    <property type="match status" value="1"/>
</dbReference>
<name>A0A9W7L0W9_9STRA</name>
<feature type="domain" description="Ion transport" evidence="10">
    <location>
        <begin position="324"/>
        <end position="557"/>
    </location>
</feature>
<feature type="region of interest" description="Disordered" evidence="8">
    <location>
        <begin position="26"/>
        <end position="47"/>
    </location>
</feature>
<evidence type="ECO:0000256" key="1">
    <source>
        <dbReference type="ARBA" id="ARBA00004141"/>
    </source>
</evidence>
<dbReference type="GO" id="GO:0005886">
    <property type="term" value="C:plasma membrane"/>
    <property type="evidence" value="ECO:0007669"/>
    <property type="project" value="TreeGrafter"/>
</dbReference>
<evidence type="ECO:0000256" key="2">
    <source>
        <dbReference type="ARBA" id="ARBA00022448"/>
    </source>
</evidence>
<dbReference type="GO" id="GO:0015279">
    <property type="term" value="F:store-operated calcium channel activity"/>
    <property type="evidence" value="ECO:0007669"/>
    <property type="project" value="TreeGrafter"/>
</dbReference>
<comment type="subcellular location">
    <subcellularLocation>
        <location evidence="1">Membrane</location>
        <topology evidence="1">Multi-pass membrane protein</topology>
    </subcellularLocation>
</comment>
<dbReference type="Proteomes" id="UP001165122">
    <property type="component" value="Unassembled WGS sequence"/>
</dbReference>
<dbReference type="AlphaFoldDB" id="A0A9W7L0W9"/>
<dbReference type="PANTHER" id="PTHR10117:SF54">
    <property type="entry name" value="TRANSIENT RECEPTOR POTENTIAL-GAMMA PROTEIN"/>
    <property type="match status" value="1"/>
</dbReference>
<dbReference type="InterPro" id="IPR002153">
    <property type="entry name" value="TRPC_channel"/>
</dbReference>
<dbReference type="Pfam" id="PF00520">
    <property type="entry name" value="Ion_trans"/>
    <property type="match status" value="1"/>
</dbReference>
<comment type="caution">
    <text evidence="11">The sequence shown here is derived from an EMBL/GenBank/DDBJ whole genome shotgun (WGS) entry which is preliminary data.</text>
</comment>
<dbReference type="InterPro" id="IPR005821">
    <property type="entry name" value="Ion_trans_dom"/>
</dbReference>
<sequence length="897" mass="100840">MSAPVNLDEAESLITKKMSIPTIKAPAHSVGAAPPTPAPSLKDAGKQPSKGFAGIMGLSKAVNKFKGMGKKKASNQNSQKKNAFLIDAASRGSLDLVQKFITENECSPNLKNGEGKSLVQLALEGGHDTVVMYLFLEHNALVVPAKQLRNIKEDEEPDCLHISLLRQCVEKSTDRDKAFQVACESMAHSSNPVLTGLLLAEMYKEVAKSQPTHRHTLLHNSDIIGKVSFTMLDSVREEDVMHVLGGTDPAYGNESPISVAIRSHNSHFISHPLTQDYVGQIWKGDDPLQSHFGEDEEKYMAWDFVQMPKKFFGSPRGHFFLYIYTYIMFIVVNTIVSNKLSFELGKDDGSAELPDAWEHMFTVLTICGLINEIEKAYRQGMEQYLEFFWNYADVLLFVLLLAFIVMRNYEPWSSPIIVRNVLGLSAIPLYVRLLELLVLSRRFGPLMLIIQHVVSEVFYFLFLALLMIVAFAQCMTMIFNDPGRELEIFKDFGHSCGTLFIAMLGILDEGEVQNMREKYVWMGPSTIILYLLITSVILLNLLIAILSNIYKKIDEKSNEEWMFLWGSTVMKLQKEVATTLPPPLNVIHKLCMVFPKKIREKLTFSVLFVVAYVPGVVILTILYIPYRILSFIGVMVNLRNWKRGKGNPFLGARVDMLGNESSSDMNNGKNDRMVRGTALAQFFEDNFTNMAAEMRGREQLAYQYHSKQRPTIMDEQDLLAKNKNAYAQKIQQKREDLKELISVSTGDPMGALTDVQLAQDNHTKIMEETFAKMNKLSIQMGHLEKLIQIANRNVNQVVRDQGEMKGEIKSAAALSAAALKKSAKMGRGGGGRTKTEGEEGEGDEDEDEDEDEGEENPSLFGMGREIEPKKRATIRTSLFAKPRRTTRHYLKGPLTSK</sequence>
<feature type="compositionally biased region" description="Basic residues" evidence="8">
    <location>
        <begin position="881"/>
        <end position="890"/>
    </location>
</feature>
<feature type="transmembrane region" description="Helical" evidence="9">
    <location>
        <begin position="458"/>
        <end position="479"/>
    </location>
</feature>
<dbReference type="GO" id="GO:0051480">
    <property type="term" value="P:regulation of cytosolic calcium ion concentration"/>
    <property type="evidence" value="ECO:0007669"/>
    <property type="project" value="TreeGrafter"/>
</dbReference>
<dbReference type="EMBL" id="BRXW01000321">
    <property type="protein sequence ID" value="GMI18156.1"/>
    <property type="molecule type" value="Genomic_DNA"/>
</dbReference>
<proteinExistence type="predicted"/>
<feature type="transmembrane region" description="Helical" evidence="9">
    <location>
        <begin position="387"/>
        <end position="405"/>
    </location>
</feature>
<feature type="transmembrane region" description="Helical" evidence="9">
    <location>
        <begin position="602"/>
        <end position="626"/>
    </location>
</feature>
<evidence type="ECO:0000256" key="8">
    <source>
        <dbReference type="SAM" id="MobiDB-lite"/>
    </source>
</evidence>
<dbReference type="PRINTS" id="PR01097">
    <property type="entry name" value="TRNSRECEPTRP"/>
</dbReference>
<evidence type="ECO:0000313" key="11">
    <source>
        <dbReference type="EMBL" id="GMI18156.1"/>
    </source>
</evidence>
<evidence type="ECO:0000313" key="12">
    <source>
        <dbReference type="Proteomes" id="UP001165122"/>
    </source>
</evidence>
<evidence type="ECO:0000256" key="4">
    <source>
        <dbReference type="ARBA" id="ARBA00022989"/>
    </source>
</evidence>
<keyword evidence="5" id="KW-0406">Ion transport</keyword>
<evidence type="ECO:0000256" key="9">
    <source>
        <dbReference type="SAM" id="Phobius"/>
    </source>
</evidence>
<keyword evidence="4 9" id="KW-1133">Transmembrane helix</keyword>
<dbReference type="OrthoDB" id="310870at2759"/>
<protein>
    <recommendedName>
        <fullName evidence="10">Ion transport domain-containing protein</fullName>
    </recommendedName>
</protein>
<dbReference type="PANTHER" id="PTHR10117">
    <property type="entry name" value="TRANSIENT RECEPTOR POTENTIAL CHANNEL"/>
    <property type="match status" value="1"/>
</dbReference>
<organism evidence="11 12">
    <name type="scientific">Triparma laevis f. longispina</name>
    <dbReference type="NCBI Taxonomy" id="1714387"/>
    <lineage>
        <taxon>Eukaryota</taxon>
        <taxon>Sar</taxon>
        <taxon>Stramenopiles</taxon>
        <taxon>Ochrophyta</taxon>
        <taxon>Bolidophyceae</taxon>
        <taxon>Parmales</taxon>
        <taxon>Triparmaceae</taxon>
        <taxon>Triparma</taxon>
    </lineage>
</organism>